<name>A0A650CMU7_9CREN</name>
<dbReference type="AlphaFoldDB" id="A0A650CMU7"/>
<gene>
    <name evidence="5" type="primary">ubiX</name>
    <name evidence="8" type="ORF">D1868_02635</name>
</gene>
<keyword evidence="6" id="KW-1133">Transmembrane helix</keyword>
<dbReference type="SUPFAM" id="SSF52507">
    <property type="entry name" value="Homo-oligomeric flavin-containing Cys decarboxylases, HFCD"/>
    <property type="match status" value="1"/>
</dbReference>
<feature type="binding site" evidence="5">
    <location>
        <position position="188"/>
    </location>
    <ligand>
        <name>dimethylallyl phosphate</name>
        <dbReference type="ChEBI" id="CHEBI:88052"/>
    </ligand>
</feature>
<dbReference type="RefSeq" id="WP_156005260.1">
    <property type="nucleotide sequence ID" value="NZ_CP045483.1"/>
</dbReference>
<dbReference type="KEGG" id="sazo:D1868_02635"/>
<keyword evidence="4 5" id="KW-0808">Transferase</keyword>
<feature type="binding site" evidence="5">
    <location>
        <begin position="27"/>
        <end position="29"/>
    </location>
    <ligand>
        <name>FMN</name>
        <dbReference type="ChEBI" id="CHEBI:58210"/>
    </ligand>
</feature>
<feature type="binding site" evidence="5">
    <location>
        <position position="53"/>
    </location>
    <ligand>
        <name>FMN</name>
        <dbReference type="ChEBI" id="CHEBI:58210"/>
    </ligand>
</feature>
<feature type="binding site" evidence="5">
    <location>
        <position position="142"/>
    </location>
    <ligand>
        <name>FMN</name>
        <dbReference type="ChEBI" id="CHEBI:58210"/>
    </ligand>
</feature>
<evidence type="ECO:0000256" key="3">
    <source>
        <dbReference type="ARBA" id="ARBA00022643"/>
    </source>
</evidence>
<dbReference type="Pfam" id="PF02441">
    <property type="entry name" value="Flavoprotein"/>
    <property type="match status" value="1"/>
</dbReference>
<comment type="function">
    <text evidence="5">Flavin prenyltransferase that catalyzes the synthesis of the prenylated FMN cofactor (prenyl-FMN) for 4-hydroxy-3-polyprenylbenzoic acid decarboxylase UbiD. The prenyltransferase is metal-independent and links a dimethylallyl moiety from dimethylallyl monophosphate (DMAP) to the flavin N5 and C6 atoms of FMN.</text>
</comment>
<evidence type="ECO:0000256" key="2">
    <source>
        <dbReference type="ARBA" id="ARBA00022630"/>
    </source>
</evidence>
<evidence type="ECO:0000256" key="4">
    <source>
        <dbReference type="ARBA" id="ARBA00022679"/>
    </source>
</evidence>
<dbReference type="GeneID" id="42797934"/>
<accession>A0A650CMU7</accession>
<dbReference type="EMBL" id="CP045483">
    <property type="protein sequence ID" value="QGR18992.1"/>
    <property type="molecule type" value="Genomic_DNA"/>
</dbReference>
<keyword evidence="6" id="KW-0812">Transmembrane</keyword>
<dbReference type="InterPro" id="IPR036551">
    <property type="entry name" value="Flavin_trans-like"/>
</dbReference>
<reference evidence="8 9" key="1">
    <citation type="submission" date="2019-10" db="EMBL/GenBank/DDBJ databases">
        <title>Genome Sequences from Six Type Strain Members of the Archaeal Family Sulfolobaceae: Acidianus ambivalens, Acidianus infernus, Metallosphaera prunae, Stygiolobus azoricus, Sulfolobus metallicus, and Sulfurisphaera ohwakuensis.</title>
        <authorList>
            <person name="Counts J.A."/>
            <person name="Kelly R.M."/>
        </authorList>
    </citation>
    <scope>NUCLEOTIDE SEQUENCE [LARGE SCALE GENOMIC DNA]</scope>
    <source>
        <strain evidence="8 9">FC6</strain>
    </source>
</reference>
<dbReference type="EC" id="2.5.1.129" evidence="5"/>
<evidence type="ECO:0000259" key="7">
    <source>
        <dbReference type="Pfam" id="PF02441"/>
    </source>
</evidence>
<keyword evidence="2 5" id="KW-0285">Flavoprotein</keyword>
<dbReference type="InterPro" id="IPR004507">
    <property type="entry name" value="UbiX-like"/>
</dbReference>
<dbReference type="Proteomes" id="UP000423396">
    <property type="component" value="Chromosome"/>
</dbReference>
<evidence type="ECO:0000313" key="9">
    <source>
        <dbReference type="Proteomes" id="UP000423396"/>
    </source>
</evidence>
<comment type="similarity">
    <text evidence="5">Belongs to the UbiX/PAD1 family.</text>
</comment>
<evidence type="ECO:0000256" key="6">
    <source>
        <dbReference type="SAM" id="Phobius"/>
    </source>
</evidence>
<keyword evidence="6" id="KW-0472">Membrane</keyword>
<organism evidence="8 9">
    <name type="scientific">Stygiolobus azoricus</name>
    <dbReference type="NCBI Taxonomy" id="41675"/>
    <lineage>
        <taxon>Archaea</taxon>
        <taxon>Thermoproteota</taxon>
        <taxon>Thermoprotei</taxon>
        <taxon>Sulfolobales</taxon>
        <taxon>Sulfolobaceae</taxon>
        <taxon>Stygiolobus</taxon>
    </lineage>
</organism>
<dbReference type="Gene3D" id="3.40.50.1950">
    <property type="entry name" value="Flavin prenyltransferase-like"/>
    <property type="match status" value="1"/>
</dbReference>
<keyword evidence="1 5" id="KW-0637">Prenyltransferase</keyword>
<dbReference type="InterPro" id="IPR003382">
    <property type="entry name" value="Flavoprotein"/>
</dbReference>
<dbReference type="NCBIfam" id="TIGR00421">
    <property type="entry name" value="ubiX_pad"/>
    <property type="match status" value="1"/>
</dbReference>
<evidence type="ECO:0000313" key="8">
    <source>
        <dbReference type="EMBL" id="QGR18992.1"/>
    </source>
</evidence>
<feature type="transmembrane region" description="Helical" evidence="6">
    <location>
        <begin position="20"/>
        <end position="38"/>
    </location>
</feature>
<dbReference type="GO" id="GO:0106141">
    <property type="term" value="F:flavin prenyltransferase activity"/>
    <property type="evidence" value="ECO:0007669"/>
    <property type="project" value="UniProtKB-EC"/>
</dbReference>
<keyword evidence="9" id="KW-1185">Reference proteome</keyword>
<dbReference type="OrthoDB" id="9540at2157"/>
<feature type="binding site" evidence="5">
    <location>
        <position position="172"/>
    </location>
    <ligand>
        <name>dimethylallyl phosphate</name>
        <dbReference type="ChEBI" id="CHEBI:88052"/>
    </ligand>
</feature>
<keyword evidence="3 5" id="KW-0288">FMN</keyword>
<proteinExistence type="inferred from homology"/>
<evidence type="ECO:0000256" key="1">
    <source>
        <dbReference type="ARBA" id="ARBA00022602"/>
    </source>
</evidence>
<evidence type="ECO:0000256" key="5">
    <source>
        <dbReference type="HAMAP-Rule" id="MF_01984"/>
    </source>
</evidence>
<feature type="binding site" evidence="5">
    <location>
        <begin position="107"/>
        <end position="110"/>
    </location>
    <ligand>
        <name>FMN</name>
        <dbReference type="ChEBI" id="CHEBI:58210"/>
    </ligand>
</feature>
<comment type="catalytic activity">
    <reaction evidence="5">
        <text>dimethylallyl phosphate + FMNH2 = prenylated FMNH2 + phosphate</text>
        <dbReference type="Rhea" id="RHEA:37743"/>
        <dbReference type="ChEBI" id="CHEBI:43474"/>
        <dbReference type="ChEBI" id="CHEBI:57618"/>
        <dbReference type="ChEBI" id="CHEBI:87467"/>
        <dbReference type="ChEBI" id="CHEBI:88052"/>
        <dbReference type="EC" id="2.5.1.129"/>
    </reaction>
</comment>
<comment type="caution">
    <text evidence="5">Lacks conserved residue(s) required for the propagation of feature annotation.</text>
</comment>
<dbReference type="HAMAP" id="MF_01984">
    <property type="entry name" value="ubiX_pad"/>
    <property type="match status" value="1"/>
</dbReference>
<feature type="domain" description="Flavoprotein" evidence="7">
    <location>
        <begin position="21"/>
        <end position="193"/>
    </location>
</feature>
<sequence length="218" mass="23758">MGEGMAKEARTEDWRKKKNLIITGISGASGTIYAIRFLKVIKEMGFDSEVIVTKGAVKVAEKECGIDLMSEIEKFSFSVYLEDQIEAPPSSSSHTVNAIGMAIIPCSIRTLAEIASGIASNLLVRAALNFLRTRGRLVLLVRETPLGVIELENALKVAQAGGIILPASPGFYHHPKNIQDVIDFVVGKVLDMLGIENELYTHWDEESITSQGLCDHTS</sequence>
<protein>
    <recommendedName>
        <fullName evidence="5">Flavin prenyltransferase UbiX</fullName>
        <ecNumber evidence="5">2.5.1.129</ecNumber>
    </recommendedName>
</protein>